<dbReference type="GO" id="GO:0008855">
    <property type="term" value="F:exodeoxyribonuclease VII activity"/>
    <property type="evidence" value="ECO:0007669"/>
    <property type="project" value="InterPro"/>
</dbReference>
<gene>
    <name evidence="1" type="ORF">A3C87_01060</name>
</gene>
<dbReference type="AlphaFoldDB" id="A0A1F6DIS9"/>
<reference evidence="1 2" key="1">
    <citation type="journal article" date="2016" name="Nat. Commun.">
        <title>Thousands of microbial genomes shed light on interconnected biogeochemical processes in an aquifer system.</title>
        <authorList>
            <person name="Anantharaman K."/>
            <person name="Brown C.T."/>
            <person name="Hug L.A."/>
            <person name="Sharon I."/>
            <person name="Castelle C.J."/>
            <person name="Probst A.J."/>
            <person name="Thomas B.C."/>
            <person name="Singh A."/>
            <person name="Wilkins M.J."/>
            <person name="Karaoz U."/>
            <person name="Brodie E.L."/>
            <person name="Williams K.H."/>
            <person name="Hubbard S.S."/>
            <person name="Banfield J.F."/>
        </authorList>
    </citation>
    <scope>NUCLEOTIDE SEQUENCE [LARGE SCALE GENOMIC DNA]</scope>
</reference>
<evidence type="ECO:0000313" key="2">
    <source>
        <dbReference type="Proteomes" id="UP000176511"/>
    </source>
</evidence>
<dbReference type="Proteomes" id="UP000176511">
    <property type="component" value="Unassembled WGS sequence"/>
</dbReference>
<sequence>MNTENKKTLQEILAELKEISAWFDGQEEIDVEAALAKVKDGAQLVKEGKALLAGLENQFTELQNDLA</sequence>
<dbReference type="GO" id="GO:0009318">
    <property type="term" value="C:exodeoxyribonuclease VII complex"/>
    <property type="evidence" value="ECO:0007669"/>
    <property type="project" value="InterPro"/>
</dbReference>
<dbReference type="EMBL" id="MFLE01000020">
    <property type="protein sequence ID" value="OGG61305.1"/>
    <property type="molecule type" value="Genomic_DNA"/>
</dbReference>
<protein>
    <submittedName>
        <fullName evidence="1">Uncharacterized protein</fullName>
    </submittedName>
</protein>
<dbReference type="GO" id="GO:0006308">
    <property type="term" value="P:DNA catabolic process"/>
    <property type="evidence" value="ECO:0007669"/>
    <property type="project" value="InterPro"/>
</dbReference>
<evidence type="ECO:0000313" key="1">
    <source>
        <dbReference type="EMBL" id="OGG61305.1"/>
    </source>
</evidence>
<dbReference type="SUPFAM" id="SSF116842">
    <property type="entry name" value="XseB-like"/>
    <property type="match status" value="1"/>
</dbReference>
<dbReference type="InterPro" id="IPR037004">
    <property type="entry name" value="Exonuc_VII_ssu_sf"/>
</dbReference>
<organism evidence="1 2">
    <name type="scientific">Candidatus Kaiserbacteria bacterium RIFCSPHIGHO2_02_FULL_49_34</name>
    <dbReference type="NCBI Taxonomy" id="1798491"/>
    <lineage>
        <taxon>Bacteria</taxon>
        <taxon>Candidatus Kaiseribacteriota</taxon>
    </lineage>
</organism>
<accession>A0A1F6DIS9</accession>
<dbReference type="Gene3D" id="1.10.287.1040">
    <property type="entry name" value="Exonuclease VII, small subunit"/>
    <property type="match status" value="1"/>
</dbReference>
<name>A0A1F6DIS9_9BACT</name>
<comment type="caution">
    <text evidence="1">The sequence shown here is derived from an EMBL/GenBank/DDBJ whole genome shotgun (WGS) entry which is preliminary data.</text>
</comment>
<proteinExistence type="predicted"/>